<gene>
    <name evidence="14" type="ORF">PROSTU_03704</name>
</gene>
<dbReference type="Pfam" id="PF00205">
    <property type="entry name" value="TPP_enzyme_M"/>
    <property type="match status" value="1"/>
</dbReference>
<feature type="binding site" evidence="9">
    <location>
        <position position="466"/>
    </location>
    <ligand>
        <name>Mg(2+)</name>
        <dbReference type="ChEBI" id="CHEBI:18420"/>
    </ligand>
</feature>
<dbReference type="InterPro" id="IPR047214">
    <property type="entry name" value="TPP_PDC_IPDC"/>
</dbReference>
<keyword evidence="6 9" id="KW-0460">Magnesium</keyword>
<dbReference type="Gene3D" id="3.40.50.1220">
    <property type="entry name" value="TPP-binding domain"/>
    <property type="match status" value="1"/>
</dbReference>
<dbReference type="InterPro" id="IPR012001">
    <property type="entry name" value="Thiamin_PyroP_enz_TPP-bd_dom"/>
</dbReference>
<dbReference type="FunFam" id="3.40.50.970:FF:000024">
    <property type="entry name" value="Pyruvate decarboxylase isozyme"/>
    <property type="match status" value="1"/>
</dbReference>
<dbReference type="FunFam" id="3.40.50.970:FF:000019">
    <property type="entry name" value="Pyruvate decarboxylase isozyme"/>
    <property type="match status" value="1"/>
</dbReference>
<keyword evidence="7 10" id="KW-0786">Thiamine pyrophosphate</keyword>
<dbReference type="InterPro" id="IPR011766">
    <property type="entry name" value="TPP_enzyme_TPP-bd"/>
</dbReference>
<dbReference type="PIRSF" id="PIRSF036565">
    <property type="entry name" value="Pyruvt_ip_decrb"/>
    <property type="match status" value="1"/>
</dbReference>
<keyword evidence="8" id="KW-0456">Lyase</keyword>
<dbReference type="PANTHER" id="PTHR43452">
    <property type="entry name" value="PYRUVATE DECARBOXYLASE"/>
    <property type="match status" value="1"/>
</dbReference>
<proteinExistence type="inferred from homology"/>
<evidence type="ECO:0000256" key="1">
    <source>
        <dbReference type="ARBA" id="ARBA00001920"/>
    </source>
</evidence>
<feature type="binding site" evidence="9">
    <location>
        <position position="464"/>
    </location>
    <ligand>
        <name>Mg(2+)</name>
        <dbReference type="ChEBI" id="CHEBI:18420"/>
    </ligand>
</feature>
<evidence type="ECO:0000256" key="5">
    <source>
        <dbReference type="ARBA" id="ARBA00022793"/>
    </source>
</evidence>
<dbReference type="GO" id="GO:0000287">
    <property type="term" value="F:magnesium ion binding"/>
    <property type="evidence" value="ECO:0007669"/>
    <property type="project" value="InterPro"/>
</dbReference>
<dbReference type="Proteomes" id="UP000004506">
    <property type="component" value="Unassembled WGS sequence"/>
</dbReference>
<dbReference type="EMBL" id="ABJD02000101">
    <property type="protein sequence ID" value="EDU60497.1"/>
    <property type="molecule type" value="Genomic_DNA"/>
</dbReference>
<comment type="cofactor">
    <cofactor evidence="1">
        <name>a metal cation</name>
        <dbReference type="ChEBI" id="CHEBI:25213"/>
    </cofactor>
</comment>
<comment type="similarity">
    <text evidence="3 10">Belongs to the TPP enzyme family.</text>
</comment>
<dbReference type="GO" id="GO:0000949">
    <property type="term" value="P:aromatic amino acid family catabolic process to alcohol via Ehrlich pathway"/>
    <property type="evidence" value="ECO:0007669"/>
    <property type="project" value="TreeGrafter"/>
</dbReference>
<evidence type="ECO:0000256" key="7">
    <source>
        <dbReference type="ARBA" id="ARBA00023052"/>
    </source>
</evidence>
<dbReference type="InterPro" id="IPR012000">
    <property type="entry name" value="Thiamin_PyroP_enz_cen_dom"/>
</dbReference>
<dbReference type="CDD" id="cd02005">
    <property type="entry name" value="TPP_PDC_IPDC"/>
    <property type="match status" value="1"/>
</dbReference>
<dbReference type="Pfam" id="PF02775">
    <property type="entry name" value="TPP_enzyme_C"/>
    <property type="match status" value="1"/>
</dbReference>
<evidence type="ECO:0000256" key="2">
    <source>
        <dbReference type="ARBA" id="ARBA00001964"/>
    </source>
</evidence>
<evidence type="ECO:0000259" key="11">
    <source>
        <dbReference type="Pfam" id="PF00205"/>
    </source>
</evidence>
<keyword evidence="5" id="KW-0210">Decarboxylase</keyword>
<feature type="domain" description="Thiamine pyrophosphate enzyme central" evidence="11">
    <location>
        <begin position="204"/>
        <end position="322"/>
    </location>
</feature>
<evidence type="ECO:0000256" key="8">
    <source>
        <dbReference type="ARBA" id="ARBA00023239"/>
    </source>
</evidence>
<organism evidence="14 15">
    <name type="scientific">Providencia stuartii ATCC 25827</name>
    <dbReference type="NCBI Taxonomy" id="471874"/>
    <lineage>
        <taxon>Bacteria</taxon>
        <taxon>Pseudomonadati</taxon>
        <taxon>Pseudomonadota</taxon>
        <taxon>Gammaproteobacteria</taxon>
        <taxon>Enterobacterales</taxon>
        <taxon>Morganellaceae</taxon>
        <taxon>Providencia</taxon>
    </lineage>
</organism>
<dbReference type="PANTHER" id="PTHR43452:SF30">
    <property type="entry name" value="PYRUVATE DECARBOXYLASE ISOZYME 1-RELATED"/>
    <property type="match status" value="1"/>
</dbReference>
<feature type="domain" description="Thiamine pyrophosphate enzyme TPP-binding" evidence="12">
    <location>
        <begin position="395"/>
        <end position="530"/>
    </location>
</feature>
<name>A0AA87CS36_PROST</name>
<dbReference type="AlphaFoldDB" id="A0AA87CS36"/>
<reference evidence="15" key="2">
    <citation type="submission" date="2008-04" db="EMBL/GenBank/DDBJ databases">
        <title>Draft genome sequence of Providencia stuartii(ATCC 25827).</title>
        <authorList>
            <person name="Sudarsanam P."/>
            <person name="Ley R."/>
            <person name="Guruge J."/>
            <person name="Turnbaugh P.J."/>
            <person name="Mahowald M."/>
            <person name="Liep D."/>
            <person name="Gordon J."/>
        </authorList>
    </citation>
    <scope>NUCLEOTIDE SEQUENCE [LARGE SCALE GENOMIC DNA]</scope>
    <source>
        <strain evidence="15">ATCC 25827</strain>
    </source>
</reference>
<evidence type="ECO:0000256" key="9">
    <source>
        <dbReference type="PIRSR" id="PIRSR036565-2"/>
    </source>
</evidence>
<dbReference type="GO" id="GO:0005829">
    <property type="term" value="C:cytosol"/>
    <property type="evidence" value="ECO:0007669"/>
    <property type="project" value="TreeGrafter"/>
</dbReference>
<dbReference type="Gene3D" id="3.40.50.970">
    <property type="match status" value="2"/>
</dbReference>
<reference evidence="14 15" key="3">
    <citation type="submission" date="2008-05" db="EMBL/GenBank/DDBJ databases">
        <authorList>
            <person name="Fulton L."/>
            <person name="Clifton S."/>
            <person name="Fulton B."/>
            <person name="Xu J."/>
            <person name="Minx P."/>
            <person name="Pepin K.H."/>
            <person name="Johnson M."/>
            <person name="Thiruvilangam P."/>
            <person name="Bhonagiri V."/>
            <person name="Nash W.E."/>
            <person name="Mardis E.R."/>
            <person name="Wilson R.K."/>
        </authorList>
    </citation>
    <scope>NUCLEOTIDE SEQUENCE [LARGE SCALE GENOMIC DNA]</scope>
    <source>
        <strain evidence="14 15">ATCC 25827</strain>
    </source>
</reference>
<reference evidence="15" key="1">
    <citation type="submission" date="2008-04" db="EMBL/GenBank/DDBJ databases">
        <title>Draft genome sequence of Providencia stuartii (ATCC 25827).</title>
        <authorList>
            <person name="Sudarsanam P."/>
            <person name="Ley R."/>
            <person name="Guruge J."/>
            <person name="Turnbaugh P.J."/>
            <person name="Mahowald M."/>
            <person name="Liep D."/>
            <person name="Gordon J."/>
        </authorList>
    </citation>
    <scope>NUCLEOTIDE SEQUENCE [LARGE SCALE GENOMIC DNA]</scope>
    <source>
        <strain evidence="15">ATCC 25827</strain>
    </source>
</reference>
<evidence type="ECO:0000256" key="4">
    <source>
        <dbReference type="ARBA" id="ARBA00022723"/>
    </source>
</evidence>
<dbReference type="InterPro" id="IPR047213">
    <property type="entry name" value="TPP_PYR_PDC_IPDC-like"/>
</dbReference>
<evidence type="ECO:0000313" key="14">
    <source>
        <dbReference type="EMBL" id="EDU60497.1"/>
    </source>
</evidence>
<dbReference type="SUPFAM" id="SSF52518">
    <property type="entry name" value="Thiamin diphosphate-binding fold (THDP-binding)"/>
    <property type="match status" value="2"/>
</dbReference>
<dbReference type="CDD" id="cd07038">
    <property type="entry name" value="TPP_PYR_PDC_IPDC_like"/>
    <property type="match status" value="1"/>
</dbReference>
<evidence type="ECO:0000256" key="6">
    <source>
        <dbReference type="ARBA" id="ARBA00022842"/>
    </source>
</evidence>
<dbReference type="Pfam" id="PF02776">
    <property type="entry name" value="TPP_enzyme_N"/>
    <property type="match status" value="1"/>
</dbReference>
<dbReference type="GO" id="GO:0030976">
    <property type="term" value="F:thiamine pyrophosphate binding"/>
    <property type="evidence" value="ECO:0007669"/>
    <property type="project" value="InterPro"/>
</dbReference>
<dbReference type="InterPro" id="IPR012110">
    <property type="entry name" value="PDC/IPDC-like"/>
</dbReference>
<comment type="cofactor">
    <cofactor evidence="9">
        <name>Mg(2+)</name>
        <dbReference type="ChEBI" id="CHEBI:18420"/>
    </cofactor>
    <text evidence="9">Binds 1 Mg(2+) per subunit.</text>
</comment>
<protein>
    <submittedName>
        <fullName evidence="14">Thiamine pyrophosphate enzyme, N-terminal TPP binding domain protein</fullName>
    </submittedName>
</protein>
<dbReference type="InterPro" id="IPR029061">
    <property type="entry name" value="THDP-binding"/>
</dbReference>
<dbReference type="SUPFAM" id="SSF52467">
    <property type="entry name" value="DHS-like NAD/FAD-binding domain"/>
    <property type="match status" value="1"/>
</dbReference>
<evidence type="ECO:0000259" key="13">
    <source>
        <dbReference type="Pfam" id="PF02776"/>
    </source>
</evidence>
<evidence type="ECO:0000313" key="15">
    <source>
        <dbReference type="Proteomes" id="UP000004506"/>
    </source>
</evidence>
<comment type="cofactor">
    <cofactor evidence="2">
        <name>thiamine diphosphate</name>
        <dbReference type="ChEBI" id="CHEBI:58937"/>
    </cofactor>
</comment>
<dbReference type="InterPro" id="IPR029035">
    <property type="entry name" value="DHS-like_NAD/FAD-binding_dom"/>
</dbReference>
<feature type="domain" description="Thiamine pyrophosphate enzyme N-terminal TPP-binding" evidence="13">
    <location>
        <begin position="8"/>
        <end position="113"/>
    </location>
</feature>
<evidence type="ECO:0000259" key="12">
    <source>
        <dbReference type="Pfam" id="PF02775"/>
    </source>
</evidence>
<dbReference type="GO" id="GO:0004737">
    <property type="term" value="F:pyruvate decarboxylase activity"/>
    <property type="evidence" value="ECO:0007669"/>
    <property type="project" value="TreeGrafter"/>
</dbReference>
<sequence>MEKMMKKTVVQYLLTRLYDIGVSDIFGVAGDYSFPINDAICENNKMRWIGCCNELNAAYAADGYARIKGIAALSTTFGVGELSAINAIAGSYAEYLPIFHLVGMPSSGAQESKKILHHSLGDGDFTLFYKMFQPISCAQAILTPENCIEEVERLITYALFKRQPVYIGIPSDYAEMPIHTNKRYSVCTDIPQSNNQNLTKVINVILNKLLTSQKISLLPGILASRLGLTDELQTLINKSNLPYATMIMDKGVLNETASNYMDIYYGHLINTPVSEYIESSDCIISIGAMMTDMNTGCFTAAIPSEYHINIMPDYVKIGSTVYSQVYMKDVLAKLKERIPSFHQNHPKVQCLDESLFTGYQSISAEYLYSRFEKMFKENDIIFTDTGTPLMGLVFAQLPKGVQFCNQTLWGSIGWSTAAAFGAALAAPKRRVILITGEGAHQLTAQEICQFARFQLKPIIFIINNDGYLFERLICKDPEAYYNDIAKWDYEKLPAALGCHDWNCQKVTRCNELDIAINHAESSPFASYIEVVTDKYVAPELAHKLRGALDSLYSS</sequence>
<comment type="caution">
    <text evidence="14">The sequence shown here is derived from an EMBL/GenBank/DDBJ whole genome shotgun (WGS) entry which is preliminary data.</text>
</comment>
<keyword evidence="4 9" id="KW-0479">Metal-binding</keyword>
<accession>A0AA87CS36</accession>
<evidence type="ECO:0000256" key="10">
    <source>
        <dbReference type="RuleBase" id="RU362132"/>
    </source>
</evidence>
<evidence type="ECO:0000256" key="3">
    <source>
        <dbReference type="ARBA" id="ARBA00007812"/>
    </source>
</evidence>